<dbReference type="PANTHER" id="PTHR37984:SF5">
    <property type="entry name" value="PROTEIN NYNRIN-LIKE"/>
    <property type="match status" value="1"/>
</dbReference>
<sequence>DASCHGLGAVLGQEYADKNVVIAYASRTLSAAERKYRPSEREALGIMWATQHFRPYIEGQDLTIRSDCKALTWLREVKDPTGRLARWSMKLQNLNIDEIKYRPRKENSNCDAFSKYPTDDTPVKEDHEIAMLETVVNIWE</sequence>
<dbReference type="InterPro" id="IPR041373">
    <property type="entry name" value="RT_RNaseH"/>
</dbReference>
<dbReference type="AlphaFoldDB" id="A0A8S2Y1L8"/>
<evidence type="ECO:0000313" key="9">
    <source>
        <dbReference type="Proteomes" id="UP000681722"/>
    </source>
</evidence>
<evidence type="ECO:0000256" key="6">
    <source>
        <dbReference type="ARBA" id="ARBA00022918"/>
    </source>
</evidence>
<feature type="domain" description="Reverse transcriptase RNase H-like" evidence="7">
    <location>
        <begin position="1"/>
        <end position="93"/>
    </location>
</feature>
<dbReference type="InterPro" id="IPR043502">
    <property type="entry name" value="DNA/RNA_pol_sf"/>
</dbReference>
<feature type="non-terminal residue" evidence="8">
    <location>
        <position position="1"/>
    </location>
</feature>
<dbReference type="EMBL" id="CAJOBC010111205">
    <property type="protein sequence ID" value="CAF4528562.1"/>
    <property type="molecule type" value="Genomic_DNA"/>
</dbReference>
<proteinExistence type="predicted"/>
<reference evidence="8" key="1">
    <citation type="submission" date="2021-02" db="EMBL/GenBank/DDBJ databases">
        <authorList>
            <person name="Nowell W R."/>
        </authorList>
    </citation>
    <scope>NUCLEOTIDE SEQUENCE</scope>
</reference>
<dbReference type="PANTHER" id="PTHR37984">
    <property type="entry name" value="PROTEIN CBG26694"/>
    <property type="match status" value="1"/>
</dbReference>
<dbReference type="InterPro" id="IPR050951">
    <property type="entry name" value="Retrovirus_Pol_polyprotein"/>
</dbReference>
<feature type="non-terminal residue" evidence="8">
    <location>
        <position position="140"/>
    </location>
</feature>
<evidence type="ECO:0000256" key="2">
    <source>
        <dbReference type="ARBA" id="ARBA00022695"/>
    </source>
</evidence>
<dbReference type="GO" id="GO:0016787">
    <property type="term" value="F:hydrolase activity"/>
    <property type="evidence" value="ECO:0007669"/>
    <property type="project" value="UniProtKB-KW"/>
</dbReference>
<comment type="caution">
    <text evidence="8">The sequence shown here is derived from an EMBL/GenBank/DDBJ whole genome shotgun (WGS) entry which is preliminary data.</text>
</comment>
<dbReference type="GO" id="GO:0003964">
    <property type="term" value="F:RNA-directed DNA polymerase activity"/>
    <property type="evidence" value="ECO:0007669"/>
    <property type="project" value="UniProtKB-KW"/>
</dbReference>
<evidence type="ECO:0000259" key="7">
    <source>
        <dbReference type="Pfam" id="PF17917"/>
    </source>
</evidence>
<evidence type="ECO:0000256" key="3">
    <source>
        <dbReference type="ARBA" id="ARBA00022722"/>
    </source>
</evidence>
<dbReference type="Gene3D" id="3.10.20.370">
    <property type="match status" value="1"/>
</dbReference>
<dbReference type="Pfam" id="PF17917">
    <property type="entry name" value="RT_RNaseH"/>
    <property type="match status" value="1"/>
</dbReference>
<name>A0A8S2Y1L8_9BILA</name>
<evidence type="ECO:0000256" key="4">
    <source>
        <dbReference type="ARBA" id="ARBA00022759"/>
    </source>
</evidence>
<keyword evidence="6" id="KW-0695">RNA-directed DNA polymerase</keyword>
<keyword evidence="1" id="KW-0808">Transferase</keyword>
<dbReference type="SUPFAM" id="SSF56672">
    <property type="entry name" value="DNA/RNA polymerases"/>
    <property type="match status" value="1"/>
</dbReference>
<dbReference type="OrthoDB" id="427924at2759"/>
<dbReference type="CDD" id="cd09274">
    <property type="entry name" value="RNase_HI_RT_Ty3"/>
    <property type="match status" value="1"/>
</dbReference>
<evidence type="ECO:0000256" key="5">
    <source>
        <dbReference type="ARBA" id="ARBA00022801"/>
    </source>
</evidence>
<keyword evidence="4" id="KW-0255">Endonuclease</keyword>
<dbReference type="GO" id="GO:0004519">
    <property type="term" value="F:endonuclease activity"/>
    <property type="evidence" value="ECO:0007669"/>
    <property type="project" value="UniProtKB-KW"/>
</dbReference>
<keyword evidence="3" id="KW-0540">Nuclease</keyword>
<dbReference type="FunFam" id="3.10.20.370:FF:000001">
    <property type="entry name" value="Retrovirus-related Pol polyprotein from transposon 17.6-like protein"/>
    <property type="match status" value="1"/>
</dbReference>
<evidence type="ECO:0000256" key="1">
    <source>
        <dbReference type="ARBA" id="ARBA00022679"/>
    </source>
</evidence>
<dbReference type="Proteomes" id="UP000681722">
    <property type="component" value="Unassembled WGS sequence"/>
</dbReference>
<protein>
    <recommendedName>
        <fullName evidence="7">Reverse transcriptase RNase H-like domain-containing protein</fullName>
    </recommendedName>
</protein>
<keyword evidence="2" id="KW-0548">Nucleotidyltransferase</keyword>
<organism evidence="8 9">
    <name type="scientific">Didymodactylos carnosus</name>
    <dbReference type="NCBI Taxonomy" id="1234261"/>
    <lineage>
        <taxon>Eukaryota</taxon>
        <taxon>Metazoa</taxon>
        <taxon>Spiralia</taxon>
        <taxon>Gnathifera</taxon>
        <taxon>Rotifera</taxon>
        <taxon>Eurotatoria</taxon>
        <taxon>Bdelloidea</taxon>
        <taxon>Philodinida</taxon>
        <taxon>Philodinidae</taxon>
        <taxon>Didymodactylos</taxon>
    </lineage>
</organism>
<gene>
    <name evidence="8" type="ORF">SRO942_LOCUS46095</name>
</gene>
<keyword evidence="5" id="KW-0378">Hydrolase</keyword>
<evidence type="ECO:0000313" key="8">
    <source>
        <dbReference type="EMBL" id="CAF4528562.1"/>
    </source>
</evidence>
<accession>A0A8S2Y1L8</accession>